<evidence type="ECO:0000313" key="13">
    <source>
        <dbReference type="EMBL" id="BES96570.1"/>
    </source>
</evidence>
<evidence type="ECO:0000259" key="11">
    <source>
        <dbReference type="PROSITE" id="PS50280"/>
    </source>
</evidence>
<dbReference type="PROSITE" id="PS50867">
    <property type="entry name" value="PRE_SET"/>
    <property type="match status" value="1"/>
</dbReference>
<dbReference type="Gene3D" id="2.170.270.10">
    <property type="entry name" value="SET domain"/>
    <property type="match status" value="1"/>
</dbReference>
<dbReference type="Pfam" id="PF00856">
    <property type="entry name" value="SET"/>
    <property type="match status" value="1"/>
</dbReference>
<keyword evidence="14" id="KW-1185">Reference proteome</keyword>
<gene>
    <name evidence="13" type="ORF">NTJ_09382</name>
</gene>
<feature type="region of interest" description="Disordered" evidence="10">
    <location>
        <begin position="353"/>
        <end position="374"/>
    </location>
</feature>
<dbReference type="EMBL" id="AP028915">
    <property type="protein sequence ID" value="BES96570.1"/>
    <property type="molecule type" value="Genomic_DNA"/>
</dbReference>
<evidence type="ECO:0000256" key="7">
    <source>
        <dbReference type="ARBA" id="ARBA00022723"/>
    </source>
</evidence>
<dbReference type="SMART" id="SM00468">
    <property type="entry name" value="PreSET"/>
    <property type="match status" value="1"/>
</dbReference>
<proteinExistence type="predicted"/>
<dbReference type="InterPro" id="IPR046341">
    <property type="entry name" value="SET_dom_sf"/>
</dbReference>
<evidence type="ECO:0000256" key="3">
    <source>
        <dbReference type="ARBA" id="ARBA00022454"/>
    </source>
</evidence>
<feature type="domain" description="SET" evidence="11">
    <location>
        <begin position="275"/>
        <end position="469"/>
    </location>
</feature>
<protein>
    <submittedName>
        <fullName evidence="13">Histone-lysine N-methyltransferase</fullName>
    </submittedName>
</protein>
<evidence type="ECO:0000256" key="10">
    <source>
        <dbReference type="SAM" id="MobiDB-lite"/>
    </source>
</evidence>
<dbReference type="InterPro" id="IPR001739">
    <property type="entry name" value="Methyl_CpG_DNA-bd"/>
</dbReference>
<evidence type="ECO:0000256" key="6">
    <source>
        <dbReference type="ARBA" id="ARBA00022691"/>
    </source>
</evidence>
<keyword evidence="7" id="KW-0479">Metal-binding</keyword>
<evidence type="ECO:0000256" key="2">
    <source>
        <dbReference type="ARBA" id="ARBA00004286"/>
    </source>
</evidence>
<keyword evidence="8" id="KW-0862">Zinc</keyword>
<feature type="domain" description="Pre-SET" evidence="12">
    <location>
        <begin position="196"/>
        <end position="272"/>
    </location>
</feature>
<evidence type="ECO:0000256" key="8">
    <source>
        <dbReference type="ARBA" id="ARBA00022833"/>
    </source>
</evidence>
<dbReference type="Pfam" id="PF01429">
    <property type="entry name" value="MBD"/>
    <property type="match status" value="1"/>
</dbReference>
<dbReference type="PANTHER" id="PTHR46024">
    <property type="entry name" value="HISTONE-LYSINE N-METHYLTRANSFERASE EGGLESS"/>
    <property type="match status" value="1"/>
</dbReference>
<accession>A0ABN7B039</accession>
<evidence type="ECO:0000256" key="9">
    <source>
        <dbReference type="ARBA" id="ARBA00023242"/>
    </source>
</evidence>
<dbReference type="SUPFAM" id="SSF82199">
    <property type="entry name" value="SET domain"/>
    <property type="match status" value="1"/>
</dbReference>
<dbReference type="PANTHER" id="PTHR46024:SF1">
    <property type="entry name" value="HISTONE-LYSINE N-METHYLTRANSFERASE EGGLESS"/>
    <property type="match status" value="1"/>
</dbReference>
<name>A0ABN7B039_9HEMI</name>
<keyword evidence="6" id="KW-0949">S-adenosyl-L-methionine</keyword>
<keyword evidence="4" id="KW-0489">Methyltransferase</keyword>
<dbReference type="InterPro" id="IPR007728">
    <property type="entry name" value="Pre-SET_dom"/>
</dbReference>
<dbReference type="InterPro" id="IPR016177">
    <property type="entry name" value="DNA-bd_dom_sf"/>
</dbReference>
<dbReference type="InterPro" id="IPR001214">
    <property type="entry name" value="SET_dom"/>
</dbReference>
<dbReference type="PROSITE" id="PS50280">
    <property type="entry name" value="SET"/>
    <property type="match status" value="1"/>
</dbReference>
<evidence type="ECO:0000313" key="14">
    <source>
        <dbReference type="Proteomes" id="UP001307889"/>
    </source>
</evidence>
<dbReference type="SUPFAM" id="SSF54171">
    <property type="entry name" value="DNA-binding domain"/>
    <property type="match status" value="1"/>
</dbReference>
<comment type="subcellular location">
    <subcellularLocation>
        <location evidence="2">Chromosome</location>
    </subcellularLocation>
    <subcellularLocation>
        <location evidence="1">Nucleus</location>
    </subcellularLocation>
</comment>
<dbReference type="Pfam" id="PF05033">
    <property type="entry name" value="Pre-SET"/>
    <property type="match status" value="1"/>
</dbReference>
<keyword evidence="3" id="KW-0158">Chromosome</keyword>
<evidence type="ECO:0000259" key="12">
    <source>
        <dbReference type="PROSITE" id="PS50867"/>
    </source>
</evidence>
<evidence type="ECO:0000256" key="1">
    <source>
        <dbReference type="ARBA" id="ARBA00004123"/>
    </source>
</evidence>
<dbReference type="SMART" id="SM00317">
    <property type="entry name" value="SET"/>
    <property type="match status" value="1"/>
</dbReference>
<dbReference type="Proteomes" id="UP001307889">
    <property type="component" value="Chromosome 7"/>
</dbReference>
<keyword evidence="9" id="KW-0539">Nucleus</keyword>
<sequence>MRAGRSISTEQCGVSAPLKPTSTVCLSRKRPDPAQCLKPITPILKYYRRPAGLHHCDRSCAVPVDVILKLDPKLGPLIRPLFLGFKREPGGALGVTYTAPCGQKISNFDQLLTFLNQTMVHLSVTNFDFTPEINPKRIFDPDPEFVFAKMDDISEGLEDGGISVVNEYDSDLPDAFIYQNHRVFAGGRGVDTDFVSGCSCEDNCQNLLTCECASLTVESYLSWNCHSTTTLEPQQIGYQHKRLLNEIPTGIYECNKRCKCGPNCPRRLVQHPSEVKFQLFSTRGKGWGVRTLYDVPKGMMVSVYLGTILNEFDAERWGSVYGDAYLTDLDFIYKAESRKPDYEDCPVDVNDNAAVKKDDTEPGTPQKTKAGRTVRERVVIQKKKKYKLKNNGRSRRVKSLRRFFPKGEAEFTIDAKLSGNISKYFNHSCNPNMFVQNVFVDTHDPRLPWVAFFTKNNIVAGTELTWDYDYFKPKNGPVRVPLVASQSSSCC</sequence>
<dbReference type="InterPro" id="IPR051516">
    <property type="entry name" value="SETDB_methyltransferase"/>
</dbReference>
<keyword evidence="5" id="KW-0808">Transferase</keyword>
<evidence type="ECO:0000256" key="4">
    <source>
        <dbReference type="ARBA" id="ARBA00022603"/>
    </source>
</evidence>
<evidence type="ECO:0000256" key="5">
    <source>
        <dbReference type="ARBA" id="ARBA00022679"/>
    </source>
</evidence>
<reference evidence="13 14" key="1">
    <citation type="submission" date="2023-09" db="EMBL/GenBank/DDBJ databases">
        <title>Nesidiocoris tenuis whole genome shotgun sequence.</title>
        <authorList>
            <person name="Shibata T."/>
            <person name="Shimoda M."/>
            <person name="Kobayashi T."/>
            <person name="Uehara T."/>
        </authorList>
    </citation>
    <scope>NUCLEOTIDE SEQUENCE [LARGE SCALE GENOMIC DNA]</scope>
    <source>
        <strain evidence="13 14">Japan</strain>
    </source>
</reference>
<organism evidence="13 14">
    <name type="scientific">Nesidiocoris tenuis</name>
    <dbReference type="NCBI Taxonomy" id="355587"/>
    <lineage>
        <taxon>Eukaryota</taxon>
        <taxon>Metazoa</taxon>
        <taxon>Ecdysozoa</taxon>
        <taxon>Arthropoda</taxon>
        <taxon>Hexapoda</taxon>
        <taxon>Insecta</taxon>
        <taxon>Pterygota</taxon>
        <taxon>Neoptera</taxon>
        <taxon>Paraneoptera</taxon>
        <taxon>Hemiptera</taxon>
        <taxon>Heteroptera</taxon>
        <taxon>Panheteroptera</taxon>
        <taxon>Cimicomorpha</taxon>
        <taxon>Miridae</taxon>
        <taxon>Dicyphina</taxon>
        <taxon>Nesidiocoris</taxon>
    </lineage>
</organism>